<gene>
    <name evidence="3" type="primary">LOC106808200</name>
</gene>
<sequence>METRRQERSQAKSNSEASINYTPNSIESGLYEMLQEYMVENENLRVENVELHHSRVKLGSDHETLSRDNERLVKKLEGLTRLFLASPFTPHAVESIPSTPAMDIRLSELTTPESTVHLRSPSPQSWASRSQPGQQLLPQKPPHHLPEAISKKLRKIEASQKTYSQQFQSRQLHKSKRQPSRLPQPVRPLWAEADVSCTSREVPEKRNAGESTPRKIVSTSSAESALDREVEEGAYHHVSALELSRRSSEEIGTQLHMRLAQDLHSLSGQIKQEQDRAHKRAIYAEE</sequence>
<keyword evidence="2" id="KW-1185">Reference proteome</keyword>
<name>A0ABM1E265_PRICU</name>
<dbReference type="RefSeq" id="XP_014666286.1">
    <property type="nucleotide sequence ID" value="XM_014810800.1"/>
</dbReference>
<proteinExistence type="predicted"/>
<dbReference type="GeneID" id="106808200"/>
<protein>
    <submittedName>
        <fullName evidence="3">Uncharacterized protein LOC106808200</fullName>
    </submittedName>
</protein>
<feature type="region of interest" description="Disordered" evidence="1">
    <location>
        <begin position="109"/>
        <end position="144"/>
    </location>
</feature>
<feature type="compositionally biased region" description="Basic and acidic residues" evidence="1">
    <location>
        <begin position="1"/>
        <end position="10"/>
    </location>
</feature>
<feature type="region of interest" description="Disordered" evidence="1">
    <location>
        <begin position="158"/>
        <end position="227"/>
    </location>
</feature>
<evidence type="ECO:0000313" key="2">
    <source>
        <dbReference type="Proteomes" id="UP000695022"/>
    </source>
</evidence>
<feature type="region of interest" description="Disordered" evidence="1">
    <location>
        <begin position="1"/>
        <end position="22"/>
    </location>
</feature>
<organism evidence="2 3">
    <name type="scientific">Priapulus caudatus</name>
    <name type="common">Priapulid worm</name>
    <dbReference type="NCBI Taxonomy" id="37621"/>
    <lineage>
        <taxon>Eukaryota</taxon>
        <taxon>Metazoa</taxon>
        <taxon>Ecdysozoa</taxon>
        <taxon>Scalidophora</taxon>
        <taxon>Priapulida</taxon>
        <taxon>Priapulimorpha</taxon>
        <taxon>Priapulimorphida</taxon>
        <taxon>Priapulidae</taxon>
        <taxon>Priapulus</taxon>
    </lineage>
</organism>
<dbReference type="Proteomes" id="UP000695022">
    <property type="component" value="Unplaced"/>
</dbReference>
<feature type="region of interest" description="Disordered" evidence="1">
    <location>
        <begin position="266"/>
        <end position="286"/>
    </location>
</feature>
<evidence type="ECO:0000313" key="3">
    <source>
        <dbReference type="RefSeq" id="XP_014666286.1"/>
    </source>
</evidence>
<feature type="compositionally biased region" description="Polar residues" evidence="1">
    <location>
        <begin position="159"/>
        <end position="170"/>
    </location>
</feature>
<evidence type="ECO:0000256" key="1">
    <source>
        <dbReference type="SAM" id="MobiDB-lite"/>
    </source>
</evidence>
<reference evidence="3" key="1">
    <citation type="submission" date="2025-08" db="UniProtKB">
        <authorList>
            <consortium name="RefSeq"/>
        </authorList>
    </citation>
    <scope>IDENTIFICATION</scope>
</reference>
<feature type="compositionally biased region" description="Polar residues" evidence="1">
    <location>
        <begin position="121"/>
        <end position="130"/>
    </location>
</feature>
<feature type="compositionally biased region" description="Basic residues" evidence="1">
    <location>
        <begin position="277"/>
        <end position="286"/>
    </location>
</feature>
<feature type="compositionally biased region" description="Polar residues" evidence="1">
    <location>
        <begin position="11"/>
        <end position="22"/>
    </location>
</feature>
<accession>A0ABM1E265</accession>